<reference evidence="2 3" key="1">
    <citation type="journal article" date="2019" name="Commun. Biol.">
        <title>The bagworm genome reveals a unique fibroin gene that provides high tensile strength.</title>
        <authorList>
            <person name="Kono N."/>
            <person name="Nakamura H."/>
            <person name="Ohtoshi R."/>
            <person name="Tomita M."/>
            <person name="Numata K."/>
            <person name="Arakawa K."/>
        </authorList>
    </citation>
    <scope>NUCLEOTIDE SEQUENCE [LARGE SCALE GENOMIC DNA]</scope>
</reference>
<dbReference type="Gene3D" id="1.25.40.420">
    <property type="match status" value="1"/>
</dbReference>
<name>A0A4C1T2A1_EUMVA</name>
<evidence type="ECO:0000313" key="3">
    <source>
        <dbReference type="Proteomes" id="UP000299102"/>
    </source>
</evidence>
<accession>A0A4C1T2A1</accession>
<dbReference type="Proteomes" id="UP000299102">
    <property type="component" value="Unassembled WGS sequence"/>
</dbReference>
<sequence length="285" mass="32104">MDERGDAEKLLVVQGHDRCQTYDAKWLCLENVYQKMYRPNMYDIGELDVECLKNKKLNISVKFFSKSVKGLSQDILDEVKSGHDFGALLDDPICSDFTIESADEHKFQVHKVILAAHSDVFKAMLKEETAESQNSYVKLVDVYGDDLRCILQFIYTGTVKDIMECNCSNLLMLADKYDLRGLVLLVEHALVQQMTVDTAAEILMIADLYNSDFLKTSVMKFIKKNPAVLKTSTWDEVNASLVRELSYIINLPIEISDYPSHLTSKGGAGTGGDANYTNLAHIVNH</sequence>
<dbReference type="PANTHER" id="PTHR24413">
    <property type="entry name" value="SPECKLE-TYPE POZ PROTEIN"/>
    <property type="match status" value="1"/>
</dbReference>
<keyword evidence="3" id="KW-1185">Reference proteome</keyword>
<dbReference type="SMART" id="SM00225">
    <property type="entry name" value="BTB"/>
    <property type="match status" value="1"/>
</dbReference>
<dbReference type="InterPro" id="IPR000210">
    <property type="entry name" value="BTB/POZ_dom"/>
</dbReference>
<protein>
    <submittedName>
        <fullName evidence="2">Protein roadkill</fullName>
    </submittedName>
</protein>
<comment type="caution">
    <text evidence="2">The sequence shown here is derived from an EMBL/GenBank/DDBJ whole genome shotgun (WGS) entry which is preliminary data.</text>
</comment>
<dbReference type="Pfam" id="PF00651">
    <property type="entry name" value="BTB"/>
    <property type="match status" value="1"/>
</dbReference>
<feature type="domain" description="BTB" evidence="1">
    <location>
        <begin position="95"/>
        <end position="159"/>
    </location>
</feature>
<dbReference type="OrthoDB" id="684045at2759"/>
<dbReference type="Gene3D" id="3.30.710.10">
    <property type="entry name" value="Potassium Channel Kv1.1, Chain A"/>
    <property type="match status" value="1"/>
</dbReference>
<evidence type="ECO:0000313" key="2">
    <source>
        <dbReference type="EMBL" id="GBP08274.1"/>
    </source>
</evidence>
<dbReference type="STRING" id="151549.A0A4C1T2A1"/>
<dbReference type="InterPro" id="IPR011333">
    <property type="entry name" value="SKP1/BTB/POZ_sf"/>
</dbReference>
<evidence type="ECO:0000259" key="1">
    <source>
        <dbReference type="PROSITE" id="PS50097"/>
    </source>
</evidence>
<gene>
    <name evidence="2" type="primary">rdx</name>
    <name evidence="2" type="ORF">EVAR_78760_1</name>
</gene>
<dbReference type="CDD" id="cd18186">
    <property type="entry name" value="BTB_POZ_ZBTB_KLHL-like"/>
    <property type="match status" value="1"/>
</dbReference>
<organism evidence="2 3">
    <name type="scientific">Eumeta variegata</name>
    <name type="common">Bagworm moth</name>
    <name type="synonym">Eumeta japonica</name>
    <dbReference type="NCBI Taxonomy" id="151549"/>
    <lineage>
        <taxon>Eukaryota</taxon>
        <taxon>Metazoa</taxon>
        <taxon>Ecdysozoa</taxon>
        <taxon>Arthropoda</taxon>
        <taxon>Hexapoda</taxon>
        <taxon>Insecta</taxon>
        <taxon>Pterygota</taxon>
        <taxon>Neoptera</taxon>
        <taxon>Endopterygota</taxon>
        <taxon>Lepidoptera</taxon>
        <taxon>Glossata</taxon>
        <taxon>Ditrysia</taxon>
        <taxon>Tineoidea</taxon>
        <taxon>Psychidae</taxon>
        <taxon>Oiketicinae</taxon>
        <taxon>Eumeta</taxon>
    </lineage>
</organism>
<dbReference type="PROSITE" id="PS50097">
    <property type="entry name" value="BTB"/>
    <property type="match status" value="1"/>
</dbReference>
<dbReference type="SUPFAM" id="SSF54695">
    <property type="entry name" value="POZ domain"/>
    <property type="match status" value="1"/>
</dbReference>
<dbReference type="EMBL" id="BGZK01000030">
    <property type="protein sequence ID" value="GBP08274.1"/>
    <property type="molecule type" value="Genomic_DNA"/>
</dbReference>
<proteinExistence type="predicted"/>
<dbReference type="AlphaFoldDB" id="A0A4C1T2A1"/>